<comment type="caution">
    <text evidence="1">The sequence shown here is derived from an EMBL/GenBank/DDBJ whole genome shotgun (WGS) entry which is preliminary data.</text>
</comment>
<dbReference type="InterPro" id="IPR032466">
    <property type="entry name" value="Metal_Hydrolase"/>
</dbReference>
<dbReference type="EMBL" id="BAAAMN010000028">
    <property type="protein sequence ID" value="GAA2036182.1"/>
    <property type="molecule type" value="Genomic_DNA"/>
</dbReference>
<sequence length="331" mass="35454">MITNLLLTNGYVHSVTEPYANALHADNGVTAWLGSDEAGEQMVAATASGLVERRDLDGGLITPAFVDGFSTTPLVSDDARNALSSTVPTPRSVYYAPLDMNASDADGIYIAANQLGRLEEVISGIKPPTQMLLESTQPQQLEHILSVLEQQLNATLMRSRHRVLINHHISAEQISRLVESHISVTLLPAIIDGLPVIYAPVADLIAAGVHVATGTGEWTGSIWTVLTALIEHRDAAQRISTRAAFNTVSRDGVRVWPSRIAQENMAAGQIAVGSPADFNVWRAQELGVQAPDVKAAHWSTDKRAGTALLPVLSSTDSAPTLELRIRDGQAL</sequence>
<name>A0ABP5FXJ2_9MICC</name>
<evidence type="ECO:0000313" key="2">
    <source>
        <dbReference type="Proteomes" id="UP001501461"/>
    </source>
</evidence>
<dbReference type="SUPFAM" id="SSF51556">
    <property type="entry name" value="Metallo-dependent hydrolases"/>
    <property type="match status" value="1"/>
</dbReference>
<dbReference type="Proteomes" id="UP001501461">
    <property type="component" value="Unassembled WGS sequence"/>
</dbReference>
<dbReference type="Gene3D" id="3.20.20.140">
    <property type="entry name" value="Metal-dependent hydrolases"/>
    <property type="match status" value="1"/>
</dbReference>
<keyword evidence="2" id="KW-1185">Reference proteome</keyword>
<accession>A0ABP5FXJ2</accession>
<reference evidence="2" key="1">
    <citation type="journal article" date="2019" name="Int. J. Syst. Evol. Microbiol.">
        <title>The Global Catalogue of Microorganisms (GCM) 10K type strain sequencing project: providing services to taxonomists for standard genome sequencing and annotation.</title>
        <authorList>
            <consortium name="The Broad Institute Genomics Platform"/>
            <consortium name="The Broad Institute Genome Sequencing Center for Infectious Disease"/>
            <person name="Wu L."/>
            <person name="Ma J."/>
        </authorList>
    </citation>
    <scope>NUCLEOTIDE SEQUENCE [LARGE SCALE GENOMIC DNA]</scope>
    <source>
        <strain evidence="2">JCM 13595</strain>
    </source>
</reference>
<organism evidence="1 2">
    <name type="scientific">Yaniella flava</name>
    <dbReference type="NCBI Taxonomy" id="287930"/>
    <lineage>
        <taxon>Bacteria</taxon>
        <taxon>Bacillati</taxon>
        <taxon>Actinomycetota</taxon>
        <taxon>Actinomycetes</taxon>
        <taxon>Micrococcales</taxon>
        <taxon>Micrococcaceae</taxon>
        <taxon>Yaniella</taxon>
    </lineage>
</organism>
<gene>
    <name evidence="1" type="ORF">GCM10009720_15890</name>
</gene>
<evidence type="ECO:0000313" key="1">
    <source>
        <dbReference type="EMBL" id="GAA2036182.1"/>
    </source>
</evidence>
<dbReference type="InterPro" id="IPR011059">
    <property type="entry name" value="Metal-dep_hydrolase_composite"/>
</dbReference>
<evidence type="ECO:0008006" key="3">
    <source>
        <dbReference type="Google" id="ProtNLM"/>
    </source>
</evidence>
<dbReference type="SUPFAM" id="SSF51338">
    <property type="entry name" value="Composite domain of metallo-dependent hydrolases"/>
    <property type="match status" value="1"/>
</dbReference>
<proteinExistence type="predicted"/>
<protein>
    <recommendedName>
        <fullName evidence="3">Amidohydrolase 3 domain-containing protein</fullName>
    </recommendedName>
</protein>